<sequence length="71" mass="8006">MSNRTPATRHLTQVPPTIARAEESLDPRQDQRRALRLRHSSQISSLMSQRDDLRGVSALADIVVDAVRWTA</sequence>
<feature type="compositionally biased region" description="Basic and acidic residues" evidence="1">
    <location>
        <begin position="20"/>
        <end position="33"/>
    </location>
</feature>
<reference evidence="2" key="1">
    <citation type="submission" date="2020-11" db="EMBL/GenBank/DDBJ databases">
        <title>Nocardioides sp. CBS4Y-1, whole genome shotgun sequence.</title>
        <authorList>
            <person name="Tuo L."/>
        </authorList>
    </citation>
    <scope>NUCLEOTIDE SEQUENCE</scope>
    <source>
        <strain evidence="2">CBS4Y-1</strain>
    </source>
</reference>
<dbReference type="Proteomes" id="UP000656804">
    <property type="component" value="Unassembled WGS sequence"/>
</dbReference>
<proteinExistence type="predicted"/>
<dbReference type="AlphaFoldDB" id="A0A930YEJ5"/>
<feature type="compositionally biased region" description="Polar residues" evidence="1">
    <location>
        <begin position="1"/>
        <end position="15"/>
    </location>
</feature>
<evidence type="ECO:0000313" key="3">
    <source>
        <dbReference type="Proteomes" id="UP000656804"/>
    </source>
</evidence>
<dbReference type="EMBL" id="JADIVZ010000012">
    <property type="protein sequence ID" value="MBF4163539.1"/>
    <property type="molecule type" value="Genomic_DNA"/>
</dbReference>
<gene>
    <name evidence="2" type="ORF">ISG29_17795</name>
</gene>
<name>A0A930YEJ5_9ACTN</name>
<accession>A0A930YEJ5</accession>
<organism evidence="2 3">
    <name type="scientific">Nocardioides acrostichi</name>
    <dbReference type="NCBI Taxonomy" id="2784339"/>
    <lineage>
        <taxon>Bacteria</taxon>
        <taxon>Bacillati</taxon>
        <taxon>Actinomycetota</taxon>
        <taxon>Actinomycetes</taxon>
        <taxon>Propionibacteriales</taxon>
        <taxon>Nocardioidaceae</taxon>
        <taxon>Nocardioides</taxon>
    </lineage>
</organism>
<feature type="region of interest" description="Disordered" evidence="1">
    <location>
        <begin position="1"/>
        <end position="36"/>
    </location>
</feature>
<dbReference type="RefSeq" id="WP_194504815.1">
    <property type="nucleotide sequence ID" value="NZ_JADIVZ010000012.1"/>
</dbReference>
<evidence type="ECO:0000256" key="1">
    <source>
        <dbReference type="SAM" id="MobiDB-lite"/>
    </source>
</evidence>
<keyword evidence="3" id="KW-1185">Reference proteome</keyword>
<comment type="caution">
    <text evidence="2">The sequence shown here is derived from an EMBL/GenBank/DDBJ whole genome shotgun (WGS) entry which is preliminary data.</text>
</comment>
<protein>
    <submittedName>
        <fullName evidence="2">Uncharacterized protein</fullName>
    </submittedName>
</protein>
<evidence type="ECO:0000313" key="2">
    <source>
        <dbReference type="EMBL" id="MBF4163539.1"/>
    </source>
</evidence>